<protein>
    <submittedName>
        <fullName evidence="6">Bifunctional metallophosphatase/5'-nucleotidase</fullName>
    </submittedName>
</protein>
<proteinExistence type="predicted"/>
<dbReference type="PROSITE" id="PS51257">
    <property type="entry name" value="PROKAR_LIPOPROTEIN"/>
    <property type="match status" value="1"/>
</dbReference>
<feature type="domain" description="Calcineurin-like phosphoesterase" evidence="4">
    <location>
        <begin position="65"/>
        <end position="283"/>
    </location>
</feature>
<accession>A0ABT4AEN6</accession>
<evidence type="ECO:0000256" key="2">
    <source>
        <dbReference type="SAM" id="MobiDB-lite"/>
    </source>
</evidence>
<evidence type="ECO:0000256" key="3">
    <source>
        <dbReference type="SAM" id="SignalP"/>
    </source>
</evidence>
<evidence type="ECO:0000256" key="1">
    <source>
        <dbReference type="ARBA" id="ARBA00022729"/>
    </source>
</evidence>
<dbReference type="Proteomes" id="UP001207654">
    <property type="component" value="Unassembled WGS sequence"/>
</dbReference>
<dbReference type="RefSeq" id="WP_267538100.1">
    <property type="nucleotide sequence ID" value="NZ_JAPNKA010000001.1"/>
</dbReference>
<keyword evidence="1 3" id="KW-0732">Signal</keyword>
<dbReference type="SUPFAM" id="SSF55816">
    <property type="entry name" value="5'-nucleotidase (syn. UDP-sugar hydrolase), C-terminal domain"/>
    <property type="match status" value="1"/>
</dbReference>
<comment type="caution">
    <text evidence="6">The sequence shown here is derived from an EMBL/GenBank/DDBJ whole genome shotgun (WGS) entry which is preliminary data.</text>
</comment>
<feature type="region of interest" description="Disordered" evidence="2">
    <location>
        <begin position="542"/>
        <end position="576"/>
    </location>
</feature>
<dbReference type="InterPro" id="IPR008334">
    <property type="entry name" value="5'-Nucleotdase_C"/>
</dbReference>
<dbReference type="Pfam" id="PF00149">
    <property type="entry name" value="Metallophos"/>
    <property type="match status" value="1"/>
</dbReference>
<dbReference type="InterPro" id="IPR036907">
    <property type="entry name" value="5'-Nucleotdase_C_sf"/>
</dbReference>
<dbReference type="Gene3D" id="3.90.780.10">
    <property type="entry name" value="5'-Nucleotidase, C-terminal domain"/>
    <property type="match status" value="1"/>
</dbReference>
<evidence type="ECO:0000313" key="6">
    <source>
        <dbReference type="EMBL" id="MCY1079374.1"/>
    </source>
</evidence>
<feature type="chain" id="PRO_5046429330" evidence="3">
    <location>
        <begin position="26"/>
        <end position="576"/>
    </location>
</feature>
<dbReference type="SUPFAM" id="SSF56300">
    <property type="entry name" value="Metallo-dependent phosphatases"/>
    <property type="match status" value="1"/>
</dbReference>
<feature type="compositionally biased region" description="Basic and acidic residues" evidence="2">
    <location>
        <begin position="542"/>
        <end position="554"/>
    </location>
</feature>
<sequence>MRHGPRPAWSPLGLLLLLLLATSCATPGGGAKAVLAAPGLKKLINGCPADRLELPAPPGFTPEFTVIQLNDIYRIGPVRGGRAGGLSRVAALVEKTRAEGKPVFIMHAGDFLFPSLEGELFGGRMMVDALNYLDRELKGGEESTRGELLAVPGNHEFDEGAGPLVEALERSEFRWIASNLELTGEASGVADKLEKDALVQMGGMKVGIFALTIEDGPKGKDFARVPEGYSEAASKRLEELERRGAEVLIGLTHLRMTDDVPLLRELQRRHPKLLWIAGGHEHTCMYSQELGLVTKGDANAVRVWRLVFGRDGEGAPALRAEMIPLTEAFETSGDYNASVWTPSLKELEAKLPGYSEAIGRAQVPLEAREQCIRNVETNFGNYLTDLMRAEAGPTGPGESTLGAVNGGLIRLDDSVDGELSGEFLERTLGFAAPVCRAEVKGSDVKKLLEYSVSGNPGEGRFMQVSGLRFTFTRERLPNRRVTSVEVGDVRSGFSPLDEDKTYVLMTLERIMKKLEEPGGRKGYPLTCGRDLKELLREGLRKESNGIAPRKEGRITELNGADHCPEPMADSTPSNSR</sequence>
<name>A0ABT4AEN6_9BACT</name>
<reference evidence="6 7" key="1">
    <citation type="submission" date="2022-11" db="EMBL/GenBank/DDBJ databases">
        <title>Minimal conservation of predation-associated metabolite biosynthetic gene clusters underscores biosynthetic potential of Myxococcota including descriptions for ten novel species: Archangium lansinium sp. nov., Myxococcus landrumus sp. nov., Nannocystis bai.</title>
        <authorList>
            <person name="Ahearne A."/>
            <person name="Stevens C."/>
            <person name="Phillips K."/>
        </authorList>
    </citation>
    <scope>NUCLEOTIDE SEQUENCE [LARGE SCALE GENOMIC DNA]</scope>
    <source>
        <strain evidence="6 7">MIWBW</strain>
    </source>
</reference>
<evidence type="ECO:0000313" key="7">
    <source>
        <dbReference type="Proteomes" id="UP001207654"/>
    </source>
</evidence>
<dbReference type="PANTHER" id="PTHR11575:SF24">
    <property type="entry name" value="5'-NUCLEOTIDASE"/>
    <property type="match status" value="1"/>
</dbReference>
<evidence type="ECO:0000259" key="4">
    <source>
        <dbReference type="Pfam" id="PF00149"/>
    </source>
</evidence>
<dbReference type="EMBL" id="JAPNKA010000001">
    <property type="protein sequence ID" value="MCY1079374.1"/>
    <property type="molecule type" value="Genomic_DNA"/>
</dbReference>
<dbReference type="Pfam" id="PF02872">
    <property type="entry name" value="5_nucleotid_C"/>
    <property type="match status" value="1"/>
</dbReference>
<evidence type="ECO:0000259" key="5">
    <source>
        <dbReference type="Pfam" id="PF02872"/>
    </source>
</evidence>
<dbReference type="Gene3D" id="3.60.21.10">
    <property type="match status" value="1"/>
</dbReference>
<feature type="signal peptide" evidence="3">
    <location>
        <begin position="1"/>
        <end position="25"/>
    </location>
</feature>
<dbReference type="InterPro" id="IPR006179">
    <property type="entry name" value="5_nucleotidase/apyrase"/>
</dbReference>
<dbReference type="PANTHER" id="PTHR11575">
    <property type="entry name" value="5'-NUCLEOTIDASE-RELATED"/>
    <property type="match status" value="1"/>
</dbReference>
<feature type="domain" description="5'-Nucleotidase C-terminal" evidence="5">
    <location>
        <begin position="358"/>
        <end position="507"/>
    </location>
</feature>
<organism evidence="6 7">
    <name type="scientific">Archangium lansingense</name>
    <dbReference type="NCBI Taxonomy" id="2995310"/>
    <lineage>
        <taxon>Bacteria</taxon>
        <taxon>Pseudomonadati</taxon>
        <taxon>Myxococcota</taxon>
        <taxon>Myxococcia</taxon>
        <taxon>Myxococcales</taxon>
        <taxon>Cystobacterineae</taxon>
        <taxon>Archangiaceae</taxon>
        <taxon>Archangium</taxon>
    </lineage>
</organism>
<dbReference type="InterPro" id="IPR004843">
    <property type="entry name" value="Calcineurin-like_PHP"/>
</dbReference>
<gene>
    <name evidence="6" type="ORF">OV287_33440</name>
</gene>
<dbReference type="InterPro" id="IPR029052">
    <property type="entry name" value="Metallo-depent_PP-like"/>
</dbReference>
<keyword evidence="7" id="KW-1185">Reference proteome</keyword>